<reference evidence="3 4" key="1">
    <citation type="journal article" date="2019" name="Int. J. Syst. Evol. Microbiol.">
        <title>The Global Catalogue of Microorganisms (GCM) 10K type strain sequencing project: providing services to taxonomists for standard genome sequencing and annotation.</title>
        <authorList>
            <consortium name="The Broad Institute Genomics Platform"/>
            <consortium name="The Broad Institute Genome Sequencing Center for Infectious Disease"/>
            <person name="Wu L."/>
            <person name="Ma J."/>
        </authorList>
    </citation>
    <scope>NUCLEOTIDE SEQUENCE [LARGE SCALE GENOMIC DNA]</scope>
    <source>
        <strain evidence="3 4">NBRC 111368</strain>
    </source>
</reference>
<feature type="transmembrane region" description="Helical" evidence="2">
    <location>
        <begin position="107"/>
        <end position="129"/>
    </location>
</feature>
<keyword evidence="2" id="KW-0812">Transmembrane</keyword>
<organism evidence="3 4">
    <name type="scientific">Halobium palmae</name>
    <dbReference type="NCBI Taxonomy" id="1776492"/>
    <lineage>
        <taxon>Archaea</taxon>
        <taxon>Methanobacteriati</taxon>
        <taxon>Methanobacteriota</taxon>
        <taxon>Stenosarchaea group</taxon>
        <taxon>Halobacteria</taxon>
        <taxon>Halobacteriales</taxon>
        <taxon>Haloferacaceae</taxon>
        <taxon>Halobium</taxon>
    </lineage>
</organism>
<accession>A0ABD5S4E5</accession>
<keyword evidence="2" id="KW-1133">Transmembrane helix</keyword>
<gene>
    <name evidence="3" type="ORF">ACFQE1_19120</name>
</gene>
<feature type="compositionally biased region" description="Basic and acidic residues" evidence="1">
    <location>
        <begin position="11"/>
        <end position="35"/>
    </location>
</feature>
<dbReference type="EMBL" id="JBHSWU010001112">
    <property type="protein sequence ID" value="MFC6726436.1"/>
    <property type="molecule type" value="Genomic_DNA"/>
</dbReference>
<protein>
    <submittedName>
        <fullName evidence="3">Zinc ribbon domain-containing protein</fullName>
    </submittedName>
</protein>
<evidence type="ECO:0000313" key="4">
    <source>
        <dbReference type="Proteomes" id="UP001596328"/>
    </source>
</evidence>
<evidence type="ECO:0000256" key="1">
    <source>
        <dbReference type="SAM" id="MobiDB-lite"/>
    </source>
</evidence>
<dbReference type="AlphaFoldDB" id="A0ABD5S4E5"/>
<name>A0ABD5S4E5_9EURY</name>
<keyword evidence="4" id="KW-1185">Reference proteome</keyword>
<evidence type="ECO:0000256" key="2">
    <source>
        <dbReference type="SAM" id="Phobius"/>
    </source>
</evidence>
<evidence type="ECO:0000313" key="3">
    <source>
        <dbReference type="EMBL" id="MFC6726436.1"/>
    </source>
</evidence>
<keyword evidence="2" id="KW-0472">Membrane</keyword>
<dbReference type="Proteomes" id="UP001596328">
    <property type="component" value="Unassembled WGS sequence"/>
</dbReference>
<proteinExistence type="predicted"/>
<sequence length="157" mass="16656">MDESSTSPSGGDREASAERDPNVDRDSTSGRERGPDEVYCRNCAAVISERAEICPDCGVRQRAPPKSSLEPALDDLLEGGNPFVAAVASALVPGLGQLYNRQLTKGLVLLVAGFLAGLSMAVFVGFLLYPVVWVYAVYDAYTVAARQTPPLSFDDGA</sequence>
<comment type="caution">
    <text evidence="3">The sequence shown here is derived from an EMBL/GenBank/DDBJ whole genome shotgun (WGS) entry which is preliminary data.</text>
</comment>
<feature type="region of interest" description="Disordered" evidence="1">
    <location>
        <begin position="1"/>
        <end position="35"/>
    </location>
</feature>